<dbReference type="EMBL" id="GBXM01045521">
    <property type="protein sequence ID" value="JAH63056.1"/>
    <property type="molecule type" value="Transcribed_RNA"/>
</dbReference>
<protein>
    <submittedName>
        <fullName evidence="1">Uncharacterized protein</fullName>
    </submittedName>
</protein>
<accession>A0A0E9UB43</accession>
<reference evidence="1" key="1">
    <citation type="submission" date="2014-11" db="EMBL/GenBank/DDBJ databases">
        <authorList>
            <person name="Amaro Gonzalez C."/>
        </authorList>
    </citation>
    <scope>NUCLEOTIDE SEQUENCE</scope>
</reference>
<name>A0A0E9UB43_ANGAN</name>
<organism evidence="1">
    <name type="scientific">Anguilla anguilla</name>
    <name type="common">European freshwater eel</name>
    <name type="synonym">Muraena anguilla</name>
    <dbReference type="NCBI Taxonomy" id="7936"/>
    <lineage>
        <taxon>Eukaryota</taxon>
        <taxon>Metazoa</taxon>
        <taxon>Chordata</taxon>
        <taxon>Craniata</taxon>
        <taxon>Vertebrata</taxon>
        <taxon>Euteleostomi</taxon>
        <taxon>Actinopterygii</taxon>
        <taxon>Neopterygii</taxon>
        <taxon>Teleostei</taxon>
        <taxon>Anguilliformes</taxon>
        <taxon>Anguillidae</taxon>
        <taxon>Anguilla</taxon>
    </lineage>
</organism>
<reference evidence="1" key="2">
    <citation type="journal article" date="2015" name="Fish Shellfish Immunol.">
        <title>Early steps in the European eel (Anguilla anguilla)-Vibrio vulnificus interaction in the gills: Role of the RtxA13 toxin.</title>
        <authorList>
            <person name="Callol A."/>
            <person name="Pajuelo D."/>
            <person name="Ebbesson L."/>
            <person name="Teles M."/>
            <person name="MacKenzie S."/>
            <person name="Amaro C."/>
        </authorList>
    </citation>
    <scope>NUCLEOTIDE SEQUENCE</scope>
</reference>
<evidence type="ECO:0000313" key="1">
    <source>
        <dbReference type="EMBL" id="JAH63056.1"/>
    </source>
</evidence>
<dbReference type="AlphaFoldDB" id="A0A0E9UB43"/>
<sequence>MNHYLSGLRSSLAFSGSPGIGDRRLESCWFSRGTPEQFSSCTVRLTFTRLGKETRTPPDLDEIHAGLACCFWGQFSGLISGCV</sequence>
<proteinExistence type="predicted"/>